<accession>J3NXK3</accession>
<dbReference type="Proteomes" id="UP000006039">
    <property type="component" value="Unassembled WGS sequence"/>
</dbReference>
<dbReference type="PANTHER" id="PTHR11240:SF22">
    <property type="entry name" value="RIBONUCLEASE T2"/>
    <property type="match status" value="1"/>
</dbReference>
<dbReference type="InterPro" id="IPR033130">
    <property type="entry name" value="RNase_T2_His_AS_2"/>
</dbReference>
<reference evidence="8" key="2">
    <citation type="submission" date="2010-07" db="EMBL/GenBank/DDBJ databases">
        <authorList>
            <consortium name="The Broad Institute Genome Sequencing Platform"/>
            <consortium name="Broad Institute Genome Sequencing Center for Infectious Disease"/>
            <person name="Ma L.-J."/>
            <person name="Dead R."/>
            <person name="Young S."/>
            <person name="Zeng Q."/>
            <person name="Koehrsen M."/>
            <person name="Alvarado L."/>
            <person name="Berlin A."/>
            <person name="Chapman S.B."/>
            <person name="Chen Z."/>
            <person name="Freedman E."/>
            <person name="Gellesch M."/>
            <person name="Goldberg J."/>
            <person name="Griggs A."/>
            <person name="Gujja S."/>
            <person name="Heilman E.R."/>
            <person name="Heiman D."/>
            <person name="Hepburn T."/>
            <person name="Howarth C."/>
            <person name="Jen D."/>
            <person name="Larson L."/>
            <person name="Mehta T."/>
            <person name="Neiman D."/>
            <person name="Pearson M."/>
            <person name="Roberts A."/>
            <person name="Saif S."/>
            <person name="Shea T."/>
            <person name="Shenoy N."/>
            <person name="Sisk P."/>
            <person name="Stolte C."/>
            <person name="Sykes S."/>
            <person name="Walk T."/>
            <person name="White J."/>
            <person name="Yandava C."/>
            <person name="Haas B."/>
            <person name="Nusbaum C."/>
            <person name="Birren B."/>
        </authorList>
    </citation>
    <scope>NUCLEOTIDE SEQUENCE</scope>
    <source>
        <strain evidence="8">R3-111a-1</strain>
    </source>
</reference>
<evidence type="ECO:0000256" key="5">
    <source>
        <dbReference type="PIRSR" id="PIRSR633697-1"/>
    </source>
</evidence>
<evidence type="ECO:0000256" key="7">
    <source>
        <dbReference type="SAM" id="MobiDB-lite"/>
    </source>
</evidence>
<dbReference type="Gene3D" id="3.90.730.10">
    <property type="entry name" value="Ribonuclease T2-like"/>
    <property type="match status" value="1"/>
</dbReference>
<dbReference type="STRING" id="644352.J3NXK3"/>
<dbReference type="FunCoup" id="J3NXK3">
    <property type="interactions" value="142"/>
</dbReference>
<keyword evidence="3" id="KW-0378">Hydrolase</keyword>
<reference evidence="9" key="5">
    <citation type="submission" date="2018-04" db="UniProtKB">
        <authorList>
            <consortium name="EnsemblFungi"/>
        </authorList>
    </citation>
    <scope>IDENTIFICATION</scope>
    <source>
        <strain evidence="9">R3-111a-1</strain>
    </source>
</reference>
<feature type="compositionally biased region" description="Basic residues" evidence="7">
    <location>
        <begin position="17"/>
        <end position="29"/>
    </location>
</feature>
<dbReference type="EnsemblFungi" id="EJT76085">
    <property type="protein sequence ID" value="EJT76085"/>
    <property type="gene ID" value="GGTG_06009"/>
</dbReference>
<dbReference type="EC" id="4.6.1.19" evidence="2"/>
<dbReference type="OrthoDB" id="435754at2759"/>
<dbReference type="PROSITE" id="PS00530">
    <property type="entry name" value="RNASE_T2_1"/>
    <property type="match status" value="1"/>
</dbReference>
<dbReference type="InterPro" id="IPR033697">
    <property type="entry name" value="Ribonuclease_T2_eukaryotic"/>
</dbReference>
<dbReference type="AlphaFoldDB" id="J3NXK3"/>
<dbReference type="InterPro" id="IPR036430">
    <property type="entry name" value="RNase_T2-like_sf"/>
</dbReference>
<dbReference type="GO" id="GO:0006401">
    <property type="term" value="P:RNA catabolic process"/>
    <property type="evidence" value="ECO:0007669"/>
    <property type="project" value="TreeGrafter"/>
</dbReference>
<evidence type="ECO:0000256" key="2">
    <source>
        <dbReference type="ARBA" id="ARBA00012571"/>
    </source>
</evidence>
<dbReference type="EMBL" id="GL385397">
    <property type="protein sequence ID" value="EJT76085.1"/>
    <property type="molecule type" value="Genomic_DNA"/>
</dbReference>
<feature type="active site" evidence="5">
    <location>
        <position position="138"/>
    </location>
</feature>
<dbReference type="VEuPathDB" id="FungiDB:GGTG_06009"/>
<dbReference type="PROSITE" id="PS00531">
    <property type="entry name" value="RNASE_T2_2"/>
    <property type="match status" value="1"/>
</dbReference>
<proteinExistence type="inferred from homology"/>
<keyword evidence="4" id="KW-1015">Disulfide bond</keyword>
<dbReference type="eggNOG" id="KOG1642">
    <property type="taxonomic scope" value="Eukaryota"/>
</dbReference>
<evidence type="ECO:0000256" key="3">
    <source>
        <dbReference type="ARBA" id="ARBA00022759"/>
    </source>
</evidence>
<dbReference type="Pfam" id="PF00445">
    <property type="entry name" value="Ribonuclease_T2"/>
    <property type="match status" value="1"/>
</dbReference>
<protein>
    <recommendedName>
        <fullName evidence="2">ribonuclease T2</fullName>
        <ecNumber evidence="2">4.6.1.19</ecNumber>
    </recommendedName>
</protein>
<feature type="region of interest" description="Disordered" evidence="7">
    <location>
        <begin position="1"/>
        <end position="34"/>
    </location>
</feature>
<dbReference type="GO" id="GO:0005576">
    <property type="term" value="C:extracellular region"/>
    <property type="evidence" value="ECO:0007669"/>
    <property type="project" value="TreeGrafter"/>
</dbReference>
<dbReference type="HOGENOM" id="CLU_037966_1_2_1"/>
<reference evidence="9" key="4">
    <citation type="journal article" date="2015" name="G3 (Bethesda)">
        <title>Genome sequences of three phytopathogenic species of the Magnaporthaceae family of fungi.</title>
        <authorList>
            <person name="Okagaki L.H."/>
            <person name="Nunes C.C."/>
            <person name="Sailsbery J."/>
            <person name="Clay B."/>
            <person name="Brown D."/>
            <person name="John T."/>
            <person name="Oh Y."/>
            <person name="Young N."/>
            <person name="Fitzgerald M."/>
            <person name="Haas B.J."/>
            <person name="Zeng Q."/>
            <person name="Young S."/>
            <person name="Adiconis X."/>
            <person name="Fan L."/>
            <person name="Levin J.Z."/>
            <person name="Mitchell T.K."/>
            <person name="Okubara P.A."/>
            <person name="Farman M.L."/>
            <person name="Kohn L.M."/>
            <person name="Birren B."/>
            <person name="Ma L.-J."/>
            <person name="Dean R.A."/>
        </authorList>
    </citation>
    <scope>NUCLEOTIDE SEQUENCE</scope>
    <source>
        <strain evidence="9">R3-111a-1</strain>
    </source>
</reference>
<dbReference type="CDD" id="cd01061">
    <property type="entry name" value="RNase_T2_euk"/>
    <property type="match status" value="1"/>
</dbReference>
<comment type="similarity">
    <text evidence="1 6">Belongs to the RNase T2 family.</text>
</comment>
<evidence type="ECO:0000256" key="6">
    <source>
        <dbReference type="RuleBase" id="RU004328"/>
    </source>
</evidence>
<dbReference type="SUPFAM" id="SSF55895">
    <property type="entry name" value="Ribonuclease Rh-like"/>
    <property type="match status" value="1"/>
</dbReference>
<reference evidence="10" key="1">
    <citation type="submission" date="2010-07" db="EMBL/GenBank/DDBJ databases">
        <title>The genome sequence of Gaeumannomyces graminis var. tritici strain R3-111a-1.</title>
        <authorList>
            <consortium name="The Broad Institute Genome Sequencing Platform"/>
            <person name="Ma L.-J."/>
            <person name="Dead R."/>
            <person name="Young S."/>
            <person name="Zeng Q."/>
            <person name="Koehrsen M."/>
            <person name="Alvarado L."/>
            <person name="Berlin A."/>
            <person name="Chapman S.B."/>
            <person name="Chen Z."/>
            <person name="Freedman E."/>
            <person name="Gellesch M."/>
            <person name="Goldberg J."/>
            <person name="Griggs A."/>
            <person name="Gujja S."/>
            <person name="Heilman E.R."/>
            <person name="Heiman D."/>
            <person name="Hepburn T."/>
            <person name="Howarth C."/>
            <person name="Jen D."/>
            <person name="Larson L."/>
            <person name="Mehta T."/>
            <person name="Neiman D."/>
            <person name="Pearson M."/>
            <person name="Roberts A."/>
            <person name="Saif S."/>
            <person name="Shea T."/>
            <person name="Shenoy N."/>
            <person name="Sisk P."/>
            <person name="Stolte C."/>
            <person name="Sykes S."/>
            <person name="Walk T."/>
            <person name="White J."/>
            <person name="Yandava C."/>
            <person name="Haas B."/>
            <person name="Nusbaum C."/>
            <person name="Birren B."/>
        </authorList>
    </citation>
    <scope>NUCLEOTIDE SEQUENCE [LARGE SCALE GENOMIC DNA]</scope>
    <source>
        <strain evidence="10">R3-111a-1</strain>
    </source>
</reference>
<keyword evidence="3" id="KW-0540">Nuclease</keyword>
<dbReference type="InterPro" id="IPR001568">
    <property type="entry name" value="RNase_T2-like"/>
</dbReference>
<evidence type="ECO:0000256" key="1">
    <source>
        <dbReference type="ARBA" id="ARBA00007469"/>
    </source>
</evidence>
<organism evidence="8">
    <name type="scientific">Gaeumannomyces tritici (strain R3-111a-1)</name>
    <name type="common">Wheat and barley take-all root rot fungus</name>
    <name type="synonym">Gaeumannomyces graminis var. tritici</name>
    <dbReference type="NCBI Taxonomy" id="644352"/>
    <lineage>
        <taxon>Eukaryota</taxon>
        <taxon>Fungi</taxon>
        <taxon>Dikarya</taxon>
        <taxon>Ascomycota</taxon>
        <taxon>Pezizomycotina</taxon>
        <taxon>Sordariomycetes</taxon>
        <taxon>Sordariomycetidae</taxon>
        <taxon>Magnaporthales</taxon>
        <taxon>Magnaporthaceae</taxon>
        <taxon>Gaeumannomyces</taxon>
    </lineage>
</organism>
<evidence type="ECO:0000313" key="8">
    <source>
        <dbReference type="EMBL" id="EJT76085.1"/>
    </source>
</evidence>
<sequence length="343" mass="37212">MHRPPSTLPDSIPASRSARKAAHARHFSARRAPSQMAPQSLKAFLAYAGNLFAQLPASLNEIPNPFSVGLEPAGRSGQCYIPLSGAPACPIDGPLSCHNSTPIAGDCCFIHPGGRMLLTQFWDDQVHAGGAEEDWTLHGLWPDLCDGGYDQFCNLVPQYKNISAILKAQGQSELVEFMDRYWLSNRGSNEGLWEHEWNKHGTCINTLAASCYSPAAASGAVAATANPGELAVVDYFTRAVALFKSLDTFTALQKAGITPSSRTHYPLVDVQAALERHVGGGKVVLRCAGGRRGTILREAWYHFFVQGSLQSGEFVPAKDPPSHDAGNCAPWVRYMPKRGRREL</sequence>
<feature type="active site" evidence="5">
    <location>
        <position position="196"/>
    </location>
</feature>
<name>J3NXK3_GAET3</name>
<dbReference type="GeneID" id="20346467"/>
<evidence type="ECO:0000256" key="4">
    <source>
        <dbReference type="ARBA" id="ARBA00023157"/>
    </source>
</evidence>
<dbReference type="PANTHER" id="PTHR11240">
    <property type="entry name" value="RIBONUCLEASE T2"/>
    <property type="match status" value="1"/>
</dbReference>
<evidence type="ECO:0000313" key="9">
    <source>
        <dbReference type="EnsemblFungi" id="EJT76085"/>
    </source>
</evidence>
<gene>
    <name evidence="9" type="primary">20346467</name>
    <name evidence="8" type="ORF">GGTG_06009</name>
</gene>
<dbReference type="GO" id="GO:0003723">
    <property type="term" value="F:RNA binding"/>
    <property type="evidence" value="ECO:0007669"/>
    <property type="project" value="InterPro"/>
</dbReference>
<keyword evidence="10" id="KW-1185">Reference proteome</keyword>
<dbReference type="InterPro" id="IPR018188">
    <property type="entry name" value="RNase_T2_His_AS_1"/>
</dbReference>
<dbReference type="GO" id="GO:0033897">
    <property type="term" value="F:ribonuclease T2 activity"/>
    <property type="evidence" value="ECO:0007669"/>
    <property type="project" value="UniProtKB-EC"/>
</dbReference>
<keyword evidence="3" id="KW-0255">Endonuclease</keyword>
<reference evidence="8" key="3">
    <citation type="submission" date="2010-09" db="EMBL/GenBank/DDBJ databases">
        <title>Annotation of Gaeumannomyces graminis var. tritici R3-111a-1.</title>
        <authorList>
            <consortium name="The Broad Institute Genome Sequencing Platform"/>
            <person name="Ma L.-J."/>
            <person name="Dead R."/>
            <person name="Young S.K."/>
            <person name="Zeng Q."/>
            <person name="Gargeya S."/>
            <person name="Fitzgerald M."/>
            <person name="Haas B."/>
            <person name="Abouelleil A."/>
            <person name="Alvarado L."/>
            <person name="Arachchi H.M."/>
            <person name="Berlin A."/>
            <person name="Brown A."/>
            <person name="Chapman S.B."/>
            <person name="Chen Z."/>
            <person name="Dunbar C."/>
            <person name="Freedman E."/>
            <person name="Gearin G."/>
            <person name="Gellesch M."/>
            <person name="Goldberg J."/>
            <person name="Griggs A."/>
            <person name="Gujja S."/>
            <person name="Heiman D."/>
            <person name="Howarth C."/>
            <person name="Larson L."/>
            <person name="Lui A."/>
            <person name="MacDonald P.J.P."/>
            <person name="Mehta T."/>
            <person name="Montmayeur A."/>
            <person name="Murphy C."/>
            <person name="Neiman D."/>
            <person name="Pearson M."/>
            <person name="Priest M."/>
            <person name="Roberts A."/>
            <person name="Saif S."/>
            <person name="Shea T."/>
            <person name="Shenoy N."/>
            <person name="Sisk P."/>
            <person name="Stolte C."/>
            <person name="Sykes S."/>
            <person name="Yandava C."/>
            <person name="Wortman J."/>
            <person name="Nusbaum C."/>
            <person name="Birren B."/>
        </authorList>
    </citation>
    <scope>NUCLEOTIDE SEQUENCE</scope>
    <source>
        <strain evidence="8">R3-111a-1</strain>
    </source>
</reference>
<dbReference type="RefSeq" id="XP_009222085.1">
    <property type="nucleotide sequence ID" value="XM_009223821.1"/>
</dbReference>
<feature type="active site" evidence="5">
    <location>
        <position position="200"/>
    </location>
</feature>
<evidence type="ECO:0000313" key="10">
    <source>
        <dbReference type="Proteomes" id="UP000006039"/>
    </source>
</evidence>